<evidence type="ECO:0000313" key="2">
    <source>
        <dbReference type="Proteomes" id="UP001046350"/>
    </source>
</evidence>
<dbReference type="RefSeq" id="WP_217843080.1">
    <property type="nucleotide sequence ID" value="NZ_CP077076.1"/>
</dbReference>
<proteinExistence type="predicted"/>
<keyword evidence="2" id="KW-1185">Reference proteome</keyword>
<accession>A0ABX8NDU5</accession>
<name>A0ABX8NDU5_9PSED</name>
<sequence>MKSLTVQTMDDVTRLPEKYERVEVSCEKFFPDLYSDLVPGMSAAGFFLGESFPSVSNKVGAVEWYGPEVSVRDVLLQNNSWVGVERRIGFGNERLLSYRFMNEAVSLYFENSGKLYRIAVGEGYCGKFNDVGVGDDLRSLGKGFDVLFNDADDDFLLGGNGSIVTGVSFVTDHRASLEDAPEQFINFISIHDWALR</sequence>
<evidence type="ECO:0000313" key="1">
    <source>
        <dbReference type="EMBL" id="QXH53683.1"/>
    </source>
</evidence>
<dbReference type="Proteomes" id="UP001046350">
    <property type="component" value="Chromosome"/>
</dbReference>
<dbReference type="EMBL" id="CP077076">
    <property type="protein sequence ID" value="QXH53683.1"/>
    <property type="molecule type" value="Genomic_DNA"/>
</dbReference>
<gene>
    <name evidence="1" type="ORF">KSS94_11425</name>
</gene>
<organism evidence="1 2">
    <name type="scientific">Pseudomonas fakonensis</name>
    <dbReference type="NCBI Taxonomy" id="2842355"/>
    <lineage>
        <taxon>Bacteria</taxon>
        <taxon>Pseudomonadati</taxon>
        <taxon>Pseudomonadota</taxon>
        <taxon>Gammaproteobacteria</taxon>
        <taxon>Pseudomonadales</taxon>
        <taxon>Pseudomonadaceae</taxon>
        <taxon>Pseudomonas</taxon>
    </lineage>
</organism>
<protein>
    <submittedName>
        <fullName evidence="1">Uncharacterized protein</fullName>
    </submittedName>
</protein>
<reference evidence="1" key="1">
    <citation type="journal article" date="2021" name="Microorganisms">
        <title>The Ever-Expanding Pseudomonas Genus: Description of 43 New Species and Partition of the Pseudomonas putida Group.</title>
        <authorList>
            <person name="Girard L."/>
            <person name="Lood C."/>
            <person name="Hofte M."/>
            <person name="Vandamme P."/>
            <person name="Rokni-Zadeh H."/>
            <person name="van Noort V."/>
            <person name="Lavigne R."/>
            <person name="De Mot R."/>
        </authorList>
    </citation>
    <scope>NUCLEOTIDE SEQUENCE</scope>
    <source>
        <strain evidence="1">COW40</strain>
    </source>
</reference>